<reference evidence="8" key="3">
    <citation type="submission" date="2025-04" db="UniProtKB">
        <authorList>
            <consortium name="RefSeq"/>
        </authorList>
    </citation>
    <scope>IDENTIFICATION</scope>
    <source>
        <strain evidence="8">CBS 304.34</strain>
    </source>
</reference>
<evidence type="ECO:0000259" key="5">
    <source>
        <dbReference type="PROSITE" id="PS50865"/>
    </source>
</evidence>
<reference evidence="8" key="2">
    <citation type="submission" date="2020-04" db="EMBL/GenBank/DDBJ databases">
        <authorList>
            <consortium name="NCBI Genome Project"/>
        </authorList>
    </citation>
    <scope>NUCLEOTIDE SEQUENCE</scope>
    <source>
        <strain evidence="8">CBS 304.34</strain>
    </source>
</reference>
<dbReference type="EMBL" id="MU003692">
    <property type="protein sequence ID" value="KAF2816808.1"/>
    <property type="molecule type" value="Genomic_DNA"/>
</dbReference>
<evidence type="ECO:0000313" key="6">
    <source>
        <dbReference type="EMBL" id="KAF2816808.1"/>
    </source>
</evidence>
<gene>
    <name evidence="6 8" type="ORF">BDZ99DRAFT_430440</name>
</gene>
<keyword evidence="1" id="KW-0479">Metal-binding</keyword>
<evidence type="ECO:0000256" key="4">
    <source>
        <dbReference type="PROSITE-ProRule" id="PRU00134"/>
    </source>
</evidence>
<dbReference type="Gene3D" id="6.10.140.2220">
    <property type="match status" value="1"/>
</dbReference>
<dbReference type="SUPFAM" id="SSF144232">
    <property type="entry name" value="HIT/MYND zinc finger-like"/>
    <property type="match status" value="1"/>
</dbReference>
<evidence type="ECO:0000313" key="7">
    <source>
        <dbReference type="Proteomes" id="UP000504636"/>
    </source>
</evidence>
<dbReference type="GeneID" id="54458141"/>
<protein>
    <recommendedName>
        <fullName evidence="5">MYND-type domain-containing protein</fullName>
    </recommendedName>
</protein>
<dbReference type="RefSeq" id="XP_033583772.1">
    <property type="nucleotide sequence ID" value="XM_033717248.1"/>
</dbReference>
<evidence type="ECO:0000256" key="1">
    <source>
        <dbReference type="ARBA" id="ARBA00022723"/>
    </source>
</evidence>
<keyword evidence="7" id="KW-1185">Reference proteome</keyword>
<dbReference type="GO" id="GO:0008270">
    <property type="term" value="F:zinc ion binding"/>
    <property type="evidence" value="ECO:0007669"/>
    <property type="project" value="UniProtKB-KW"/>
</dbReference>
<reference evidence="6 8" key="1">
    <citation type="journal article" date="2020" name="Stud. Mycol.">
        <title>101 Dothideomycetes genomes: a test case for predicting lifestyles and emergence of pathogens.</title>
        <authorList>
            <person name="Haridas S."/>
            <person name="Albert R."/>
            <person name="Binder M."/>
            <person name="Bloem J."/>
            <person name="Labutti K."/>
            <person name="Salamov A."/>
            <person name="Andreopoulos B."/>
            <person name="Baker S."/>
            <person name="Barry K."/>
            <person name="Bills G."/>
            <person name="Bluhm B."/>
            <person name="Cannon C."/>
            <person name="Castanera R."/>
            <person name="Culley D."/>
            <person name="Daum C."/>
            <person name="Ezra D."/>
            <person name="Gonzalez J."/>
            <person name="Henrissat B."/>
            <person name="Kuo A."/>
            <person name="Liang C."/>
            <person name="Lipzen A."/>
            <person name="Lutzoni F."/>
            <person name="Magnuson J."/>
            <person name="Mondo S."/>
            <person name="Nolan M."/>
            <person name="Ohm R."/>
            <person name="Pangilinan J."/>
            <person name="Park H.-J."/>
            <person name="Ramirez L."/>
            <person name="Alfaro M."/>
            <person name="Sun H."/>
            <person name="Tritt A."/>
            <person name="Yoshinaga Y."/>
            <person name="Zwiers L.-H."/>
            <person name="Turgeon B."/>
            <person name="Goodwin S."/>
            <person name="Spatafora J."/>
            <person name="Crous P."/>
            <person name="Grigoriev I."/>
        </authorList>
    </citation>
    <scope>NUCLEOTIDE SEQUENCE</scope>
    <source>
        <strain evidence="6 8">CBS 304.34</strain>
    </source>
</reference>
<keyword evidence="2 4" id="KW-0863">Zinc-finger</keyword>
<feature type="domain" description="MYND-type" evidence="5">
    <location>
        <begin position="12"/>
        <end position="48"/>
    </location>
</feature>
<sequence>MATPSEPVAHVCGKCNNKATEYCGRCTKIWYCGRVCQAAHWQAHKQTCGTDKILQHAAEVYQKAWLAYREATFDIDVVKLEDQGNQLLLHIRKAGFRHGIAGFFFEFPAALVRNDEDKQALLTSMMCEDALAYLHEFFARMVKGSYDKIEEVDVRIKPSRRTTADCDSDRTSDGQTCPHLLLRATSKDGIVFAIDPTGAQNGQMKAWMPWQDFEDLYVERIVDIFPFGTFQDFSNIEAAKGEGAAGYISRVNWEAMKAFRQGIKTWEAASGLTSSRLVRKWDESFCSEVVKMQLSIIRALKAHIATKDYEEGNRAAYAWDAVNQGRRMTIARRNALFNEVSLLPKPQSLERDHTLHDSGIHEMKFPGFTLLDMGGGGAIEMLSEHMRDGMTSKEVWDLFMRTSGLGITPQ</sequence>
<evidence type="ECO:0000256" key="2">
    <source>
        <dbReference type="ARBA" id="ARBA00022771"/>
    </source>
</evidence>
<name>A0A6A6Z7K9_9PEZI</name>
<organism evidence="6">
    <name type="scientific">Mytilinidion resinicola</name>
    <dbReference type="NCBI Taxonomy" id="574789"/>
    <lineage>
        <taxon>Eukaryota</taxon>
        <taxon>Fungi</taxon>
        <taxon>Dikarya</taxon>
        <taxon>Ascomycota</taxon>
        <taxon>Pezizomycotina</taxon>
        <taxon>Dothideomycetes</taxon>
        <taxon>Pleosporomycetidae</taxon>
        <taxon>Mytilinidiales</taxon>
        <taxon>Mytilinidiaceae</taxon>
        <taxon>Mytilinidion</taxon>
    </lineage>
</organism>
<dbReference type="Proteomes" id="UP000504636">
    <property type="component" value="Unplaced"/>
</dbReference>
<evidence type="ECO:0000313" key="8">
    <source>
        <dbReference type="RefSeq" id="XP_033583772.1"/>
    </source>
</evidence>
<dbReference type="AlphaFoldDB" id="A0A6A6Z7K9"/>
<keyword evidence="3" id="KW-0862">Zinc</keyword>
<dbReference type="Pfam" id="PF01753">
    <property type="entry name" value="zf-MYND"/>
    <property type="match status" value="1"/>
</dbReference>
<dbReference type="OrthoDB" id="432970at2759"/>
<evidence type="ECO:0000256" key="3">
    <source>
        <dbReference type="ARBA" id="ARBA00022833"/>
    </source>
</evidence>
<dbReference type="InterPro" id="IPR002893">
    <property type="entry name" value="Znf_MYND"/>
</dbReference>
<accession>A0A6A6Z7K9</accession>
<dbReference type="PROSITE" id="PS50865">
    <property type="entry name" value="ZF_MYND_2"/>
    <property type="match status" value="1"/>
</dbReference>
<proteinExistence type="predicted"/>